<dbReference type="PANTHER" id="PTHR10846">
    <property type="entry name" value="SODIUM/POTASSIUM/CALCIUM EXCHANGER"/>
    <property type="match status" value="1"/>
</dbReference>
<dbReference type="Pfam" id="PF01699">
    <property type="entry name" value="Na_Ca_ex"/>
    <property type="match status" value="2"/>
</dbReference>
<evidence type="ECO:0000313" key="7">
    <source>
        <dbReference type="EMBL" id="MBK5929469.1"/>
    </source>
</evidence>
<feature type="transmembrane region" description="Helical" evidence="5">
    <location>
        <begin position="296"/>
        <end position="316"/>
    </location>
</feature>
<dbReference type="AlphaFoldDB" id="A0AAJ0UDJ5"/>
<evidence type="ECO:0000256" key="3">
    <source>
        <dbReference type="ARBA" id="ARBA00022989"/>
    </source>
</evidence>
<gene>
    <name evidence="7" type="ORF">CCR82_02685</name>
</gene>
<accession>A0AAJ0UDJ5</accession>
<comment type="caution">
    <text evidence="7">The sequence shown here is derived from an EMBL/GenBank/DDBJ whole genome shotgun (WGS) entry which is preliminary data.</text>
</comment>
<keyword evidence="2 5" id="KW-0812">Transmembrane</keyword>
<feature type="transmembrane region" description="Helical" evidence="5">
    <location>
        <begin position="232"/>
        <end position="254"/>
    </location>
</feature>
<sequence length="347" mass="35375">MGNMAPDQLSLPLTLLLFGGGSLVIALVGSRLTRIADRLADHTGLGEAVFGAVLLGAVTSLPGSVASITTALAGRADLAVGNAVGGIAAQTAFLVVADVVYRRANLEHAAASVTNMINGALLCALLSLPVLAATGPEISLWGVHPASLIILLLYALGLRLASQTQQAPGWAPVRTALTLEDEPSEAPASSADVGWCLWGAFLLAAATVAVAGWLVGVSGIALVRHTGLSETLVGSLFTAVATSLPELVTTVAAVRQGALTLAVGGIIGGNTFDALFLVAADVAYREGSIYHAISAQPLFIISLTILLTAILLMGLIRRERRGVANIGFESAAVLVFYLAGMATLVAW</sequence>
<dbReference type="GO" id="GO:0005262">
    <property type="term" value="F:calcium channel activity"/>
    <property type="evidence" value="ECO:0007669"/>
    <property type="project" value="TreeGrafter"/>
</dbReference>
<keyword evidence="8" id="KW-1185">Reference proteome</keyword>
<dbReference type="InterPro" id="IPR044880">
    <property type="entry name" value="NCX_ion-bd_dom_sf"/>
</dbReference>
<reference evidence="7" key="2">
    <citation type="journal article" date="2020" name="Microorganisms">
        <title>Osmotic Adaptation and Compatible Solute Biosynthesis of Phototrophic Bacteria as Revealed from Genome Analyses.</title>
        <authorList>
            <person name="Imhoff J.F."/>
            <person name="Rahn T."/>
            <person name="Kunzel S."/>
            <person name="Keller A."/>
            <person name="Neulinger S.C."/>
        </authorList>
    </citation>
    <scope>NUCLEOTIDE SEQUENCE</scope>
    <source>
        <strain evidence="7">DSM 4395</strain>
    </source>
</reference>
<keyword evidence="3 5" id="KW-1133">Transmembrane helix</keyword>
<organism evidence="7 8">
    <name type="scientific">Halochromatium salexigens</name>
    <name type="common">Chromatium salexigens</name>
    <dbReference type="NCBI Taxonomy" id="49447"/>
    <lineage>
        <taxon>Bacteria</taxon>
        <taxon>Pseudomonadati</taxon>
        <taxon>Pseudomonadota</taxon>
        <taxon>Gammaproteobacteria</taxon>
        <taxon>Chromatiales</taxon>
        <taxon>Chromatiaceae</taxon>
        <taxon>Halochromatium</taxon>
    </lineage>
</organism>
<protein>
    <submittedName>
        <fullName evidence="7">Cation transporter</fullName>
    </submittedName>
</protein>
<evidence type="ECO:0000256" key="4">
    <source>
        <dbReference type="ARBA" id="ARBA00023136"/>
    </source>
</evidence>
<feature type="domain" description="Sodium/calcium exchanger membrane region" evidence="6">
    <location>
        <begin position="198"/>
        <end position="342"/>
    </location>
</feature>
<feature type="transmembrane region" description="Helical" evidence="5">
    <location>
        <begin position="195"/>
        <end position="220"/>
    </location>
</feature>
<dbReference type="GO" id="GO:0008273">
    <property type="term" value="F:calcium, potassium:sodium antiporter activity"/>
    <property type="evidence" value="ECO:0007669"/>
    <property type="project" value="TreeGrafter"/>
</dbReference>
<dbReference type="GO" id="GO:0006874">
    <property type="term" value="P:intracellular calcium ion homeostasis"/>
    <property type="evidence" value="ECO:0007669"/>
    <property type="project" value="TreeGrafter"/>
</dbReference>
<comment type="subcellular location">
    <subcellularLocation>
        <location evidence="1">Membrane</location>
        <topology evidence="1">Multi-pass membrane protein</topology>
    </subcellularLocation>
</comment>
<feature type="transmembrane region" description="Helical" evidence="5">
    <location>
        <begin position="113"/>
        <end position="132"/>
    </location>
</feature>
<evidence type="ECO:0000313" key="8">
    <source>
        <dbReference type="Proteomes" id="UP001296967"/>
    </source>
</evidence>
<dbReference type="InterPro" id="IPR004481">
    <property type="entry name" value="K/Na/Ca-exchanger"/>
</dbReference>
<feature type="transmembrane region" description="Helical" evidence="5">
    <location>
        <begin position="79"/>
        <end position="101"/>
    </location>
</feature>
<reference evidence="7" key="1">
    <citation type="submission" date="2017-05" db="EMBL/GenBank/DDBJ databases">
        <authorList>
            <person name="Imhoff J.F."/>
            <person name="Rahn T."/>
            <person name="Kuenzel S."/>
            <person name="Neulinger S.C."/>
        </authorList>
    </citation>
    <scope>NUCLEOTIDE SEQUENCE</scope>
    <source>
        <strain evidence="7">DSM 4395</strain>
    </source>
</reference>
<proteinExistence type="predicted"/>
<feature type="domain" description="Sodium/calcium exchanger membrane region" evidence="6">
    <location>
        <begin position="15"/>
        <end position="156"/>
    </location>
</feature>
<feature type="transmembrane region" description="Helical" evidence="5">
    <location>
        <begin position="323"/>
        <end position="346"/>
    </location>
</feature>
<keyword evidence="4 5" id="KW-0472">Membrane</keyword>
<dbReference type="Gene3D" id="1.20.1420.30">
    <property type="entry name" value="NCX, central ion-binding region"/>
    <property type="match status" value="2"/>
</dbReference>
<feature type="transmembrane region" description="Helical" evidence="5">
    <location>
        <begin position="138"/>
        <end position="156"/>
    </location>
</feature>
<dbReference type="GO" id="GO:0005886">
    <property type="term" value="C:plasma membrane"/>
    <property type="evidence" value="ECO:0007669"/>
    <property type="project" value="TreeGrafter"/>
</dbReference>
<evidence type="ECO:0000256" key="5">
    <source>
        <dbReference type="SAM" id="Phobius"/>
    </source>
</evidence>
<dbReference type="PANTHER" id="PTHR10846:SF8">
    <property type="entry name" value="INNER MEMBRANE PROTEIN YRBG"/>
    <property type="match status" value="1"/>
</dbReference>
<evidence type="ECO:0000256" key="2">
    <source>
        <dbReference type="ARBA" id="ARBA00022692"/>
    </source>
</evidence>
<dbReference type="InterPro" id="IPR004837">
    <property type="entry name" value="NaCa_Exmemb"/>
</dbReference>
<name>A0AAJ0UDJ5_HALSE</name>
<feature type="transmembrane region" description="Helical" evidence="5">
    <location>
        <begin position="12"/>
        <end position="29"/>
    </location>
</feature>
<feature type="transmembrane region" description="Helical" evidence="5">
    <location>
        <begin position="261"/>
        <end position="284"/>
    </location>
</feature>
<evidence type="ECO:0000256" key="1">
    <source>
        <dbReference type="ARBA" id="ARBA00004141"/>
    </source>
</evidence>
<feature type="transmembrane region" description="Helical" evidence="5">
    <location>
        <begin position="49"/>
        <end position="73"/>
    </location>
</feature>
<dbReference type="EMBL" id="NHSF01000016">
    <property type="protein sequence ID" value="MBK5929469.1"/>
    <property type="molecule type" value="Genomic_DNA"/>
</dbReference>
<dbReference type="Proteomes" id="UP001296967">
    <property type="component" value="Unassembled WGS sequence"/>
</dbReference>
<evidence type="ECO:0000259" key="6">
    <source>
        <dbReference type="Pfam" id="PF01699"/>
    </source>
</evidence>